<dbReference type="KEGG" id="hbi:HBZC1_10000"/>
<dbReference type="EMBL" id="FR871757">
    <property type="protein sequence ID" value="CCB79986.1"/>
    <property type="molecule type" value="Genomic_DNA"/>
</dbReference>
<protein>
    <submittedName>
        <fullName evidence="1">Uncharacterized protein</fullName>
    </submittedName>
</protein>
<sequence length="59" mass="6829">MAKIGGTWSSSLFEDTYNYQNPLKLAEVLEGLERVFPLDDSIDLEVCKEAFKEMARHYE</sequence>
<organism evidence="1 2">
    <name type="scientific">Helicobacter bizzozeronii (strain CIII-1)</name>
    <dbReference type="NCBI Taxonomy" id="1002804"/>
    <lineage>
        <taxon>Bacteria</taxon>
        <taxon>Pseudomonadati</taxon>
        <taxon>Campylobacterota</taxon>
        <taxon>Epsilonproteobacteria</taxon>
        <taxon>Campylobacterales</taxon>
        <taxon>Helicobacteraceae</taxon>
        <taxon>Helicobacter</taxon>
    </lineage>
</organism>
<evidence type="ECO:0000313" key="2">
    <source>
        <dbReference type="Proteomes" id="UP000008387"/>
    </source>
</evidence>
<accession>F8KT41</accession>
<reference evidence="1 2" key="1">
    <citation type="journal article" date="2011" name="J. Bacteriol.">
        <title>Genome sequence of Helicobacter bizzozeronii strain CIII-1, an isolate from human gastric mucosa.</title>
        <authorList>
            <person name="Schott T."/>
            <person name="Rossi M."/>
            <person name="Hanninen M.L."/>
        </authorList>
    </citation>
    <scope>NUCLEOTIDE SEQUENCE [LARGE SCALE GENOMIC DNA]</scope>
    <source>
        <strain evidence="1 2">CIII-1</strain>
    </source>
</reference>
<evidence type="ECO:0000313" key="1">
    <source>
        <dbReference type="EMBL" id="CCB79986.1"/>
    </source>
</evidence>
<dbReference type="Proteomes" id="UP000008387">
    <property type="component" value="Chromosome"/>
</dbReference>
<keyword evidence="2" id="KW-1185">Reference proteome</keyword>
<dbReference type="HOGENOM" id="CLU_2954167_0_0_7"/>
<dbReference type="AlphaFoldDB" id="F8KT41"/>
<dbReference type="GeneID" id="64360984"/>
<gene>
    <name evidence="1" type="ordered locus">HBZC1_10000</name>
</gene>
<proteinExistence type="predicted"/>
<dbReference type="RefSeq" id="WP_013890430.1">
    <property type="nucleotide sequence ID" value="NC_015674.1"/>
</dbReference>
<name>F8KT41_HELBC</name>